<dbReference type="Proteomes" id="UP001188597">
    <property type="component" value="Unassembled WGS sequence"/>
</dbReference>
<dbReference type="GO" id="GO:0005524">
    <property type="term" value="F:ATP binding"/>
    <property type="evidence" value="ECO:0007669"/>
    <property type="project" value="InterPro"/>
</dbReference>
<dbReference type="PROSITE" id="PS51192">
    <property type="entry name" value="HELICASE_ATP_BIND_1"/>
    <property type="match status" value="1"/>
</dbReference>
<dbReference type="AlphaFoldDB" id="A0AA88W333"/>
<dbReference type="EMBL" id="JAVXUP010000826">
    <property type="protein sequence ID" value="KAK3020231.1"/>
    <property type="molecule type" value="Genomic_DNA"/>
</dbReference>
<evidence type="ECO:0000256" key="1">
    <source>
        <dbReference type="SAM" id="MobiDB-lite"/>
    </source>
</evidence>
<reference evidence="3" key="1">
    <citation type="submission" date="2022-12" db="EMBL/GenBank/DDBJ databases">
        <title>Draft genome assemblies for two species of Escallonia (Escalloniales).</title>
        <authorList>
            <person name="Chanderbali A."/>
            <person name="Dervinis C."/>
            <person name="Anghel I."/>
            <person name="Soltis D."/>
            <person name="Soltis P."/>
            <person name="Zapata F."/>
        </authorList>
    </citation>
    <scope>NUCLEOTIDE SEQUENCE</scope>
    <source>
        <strain evidence="3">UCBG64.0493</strain>
        <tissue evidence="3">Leaf</tissue>
    </source>
</reference>
<protein>
    <recommendedName>
        <fullName evidence="2">Helicase ATP-binding domain-containing protein</fullName>
    </recommendedName>
</protein>
<dbReference type="InterPro" id="IPR014001">
    <property type="entry name" value="Helicase_ATP-bd"/>
</dbReference>
<organism evidence="3 4">
    <name type="scientific">Escallonia herrerae</name>
    <dbReference type="NCBI Taxonomy" id="1293975"/>
    <lineage>
        <taxon>Eukaryota</taxon>
        <taxon>Viridiplantae</taxon>
        <taxon>Streptophyta</taxon>
        <taxon>Embryophyta</taxon>
        <taxon>Tracheophyta</taxon>
        <taxon>Spermatophyta</taxon>
        <taxon>Magnoliopsida</taxon>
        <taxon>eudicotyledons</taxon>
        <taxon>Gunneridae</taxon>
        <taxon>Pentapetalae</taxon>
        <taxon>asterids</taxon>
        <taxon>campanulids</taxon>
        <taxon>Escalloniales</taxon>
        <taxon>Escalloniaceae</taxon>
        <taxon>Escallonia</taxon>
    </lineage>
</organism>
<dbReference type="SUPFAM" id="SSF52540">
    <property type="entry name" value="P-loop containing nucleoside triphosphate hydrolases"/>
    <property type="match status" value="1"/>
</dbReference>
<proteinExistence type="predicted"/>
<feature type="region of interest" description="Disordered" evidence="1">
    <location>
        <begin position="1"/>
        <end position="21"/>
    </location>
</feature>
<dbReference type="InterPro" id="IPR027417">
    <property type="entry name" value="P-loop_NTPase"/>
</dbReference>
<dbReference type="PANTHER" id="PTHR33698:SF3">
    <property type="entry name" value="OS09G0266000 PROTEIN"/>
    <property type="match status" value="1"/>
</dbReference>
<evidence type="ECO:0000259" key="2">
    <source>
        <dbReference type="PROSITE" id="PS51192"/>
    </source>
</evidence>
<dbReference type="PANTHER" id="PTHR33698">
    <property type="entry name" value="NUCLEAR TRANSPORT FACTOR 2 (NTF2)-LIKE PROTEIN"/>
    <property type="match status" value="1"/>
</dbReference>
<gene>
    <name evidence="3" type="ORF">RJ639_046863</name>
</gene>
<dbReference type="InterPro" id="IPR011545">
    <property type="entry name" value="DEAD/DEAH_box_helicase_dom"/>
</dbReference>
<evidence type="ECO:0000313" key="4">
    <source>
        <dbReference type="Proteomes" id="UP001188597"/>
    </source>
</evidence>
<keyword evidence="4" id="KW-1185">Reference proteome</keyword>
<dbReference type="GO" id="GO:0003676">
    <property type="term" value="F:nucleic acid binding"/>
    <property type="evidence" value="ECO:0007669"/>
    <property type="project" value="InterPro"/>
</dbReference>
<evidence type="ECO:0000313" key="3">
    <source>
        <dbReference type="EMBL" id="KAK3020231.1"/>
    </source>
</evidence>
<accession>A0AA88W333</accession>
<dbReference type="Gene3D" id="3.40.50.300">
    <property type="entry name" value="P-loop containing nucleotide triphosphate hydrolases"/>
    <property type="match status" value="1"/>
</dbReference>
<sequence>MDRGEKILNKGPEAEAEAEPVGETRRFSMEDVQEYCATLEDVSVTFTFLRGTKIPRLVFAWENIGLNAQLLDALAAVPLPDSRYSLRNAKIRHPRHRKTRFRQNNSVHPSDVATRITLPPLNPREGGPYAVVIAPDRTFVAEIEREVLKFAPCLGIKVRAFAGRDATEALGQEAMRGFEVVIGTPWRFLQCLENGWADFKQCRYVVLDKVNWMLDEPWRLEHEVLLTMNAMPSGNAADGRTTCFFGTDITHTVQRLTRKYMRDLHRSMAYPLTYSENSLDLQQPTMVAPVAFSGQAPAHSLPRLALGALPSRGRQPEHIQTRSLQTYRCKKLRAKQFKTHVASSMSDSEMGLNPSSSDTVKKLYLYINDKNLKQLGNLISTNCIFEDSSFSKPFQGKKVLSSSLATLEKAKNHNHIALVPGLLKVVTSLFDAFPGAAEFAILLEYTIMN</sequence>
<name>A0AA88W333_9ASTE</name>
<comment type="caution">
    <text evidence="3">The sequence shown here is derived from an EMBL/GenBank/DDBJ whole genome shotgun (WGS) entry which is preliminary data.</text>
</comment>
<dbReference type="Pfam" id="PF00270">
    <property type="entry name" value="DEAD"/>
    <property type="match status" value="1"/>
</dbReference>
<feature type="domain" description="Helicase ATP-binding" evidence="2">
    <location>
        <begin position="121"/>
        <end position="227"/>
    </location>
</feature>